<name>A0A941IJJ1_9ACTN</name>
<feature type="domain" description="Dynamin N-terminal" evidence="1">
    <location>
        <begin position="51"/>
        <end position="218"/>
    </location>
</feature>
<evidence type="ECO:0000313" key="3">
    <source>
        <dbReference type="Proteomes" id="UP000676325"/>
    </source>
</evidence>
<dbReference type="AlphaFoldDB" id="A0A941IJJ1"/>
<dbReference type="Gene3D" id="3.40.50.300">
    <property type="entry name" value="P-loop containing nucleotide triphosphate hydrolases"/>
    <property type="match status" value="1"/>
</dbReference>
<dbReference type="PANTHER" id="PTHR43681">
    <property type="entry name" value="TRANSMEMBRANE GTPASE FZO"/>
    <property type="match status" value="1"/>
</dbReference>
<dbReference type="RefSeq" id="WP_212519063.1">
    <property type="nucleotide sequence ID" value="NZ_JAGSOH010000045.1"/>
</dbReference>
<dbReference type="Pfam" id="PF00350">
    <property type="entry name" value="Dynamin_N"/>
    <property type="match status" value="1"/>
</dbReference>
<dbReference type="InterPro" id="IPR051943">
    <property type="entry name" value="TRAFAC_Dynamin-like_GTPase"/>
</dbReference>
<dbReference type="SUPFAM" id="SSF52540">
    <property type="entry name" value="P-loop containing nucleoside triphosphate hydrolases"/>
    <property type="match status" value="1"/>
</dbReference>
<comment type="caution">
    <text evidence="2">The sequence shown here is derived from an EMBL/GenBank/DDBJ whole genome shotgun (WGS) entry which is preliminary data.</text>
</comment>
<gene>
    <name evidence="2" type="ORF">KDK95_16515</name>
</gene>
<dbReference type="InterPro" id="IPR027417">
    <property type="entry name" value="P-loop_NTPase"/>
</dbReference>
<protein>
    <submittedName>
        <fullName evidence="2">Dynamin family protein</fullName>
    </submittedName>
</protein>
<accession>A0A941IJJ1</accession>
<evidence type="ECO:0000259" key="1">
    <source>
        <dbReference type="Pfam" id="PF00350"/>
    </source>
</evidence>
<dbReference type="Proteomes" id="UP000676325">
    <property type="component" value="Unassembled WGS sequence"/>
</dbReference>
<sequence length="643" mass="69551">MRSFDQLREIVLALFDRLDRLAADQPGDRPVGTQRFAAARERLEEGRLVTAVCGEYKAGKSTLLCALLDEPGLFPADTLPATNAVTVVRWGETERVTVTTRIGDDRTETMLIDRSEIADYVTEGGNPNNEREVLLVEIELPNPKLDSGMVLVDTPGVGGVQTDHEAATFAYLPAADALLFVTDVEKPLLESESDFLRRAIGAAQLTDDADSVVGVMTKIDQGGEYEVLLDEMRARVAELTGRDVDELALVPISAWLKLRYLETGDEEYLAESNFPALDEALWAALGRKRSRVLLGDALRALYDRANGCLAPIAAAEKAARDESGQTLEILRKQAAERSQYLAKLAADSKLWRPKLEEELKKAAKRVNASASARLEDNWTVFRDQYTAENSELLDAPERLSAQLTADFAALLGGLLKLVRKEVAKAVERFSVDQGFTLAPPRISALPDLPEPKLPSGSSIIVSNTYKGAGATKLRTAAMGAGIGAAIGGGIGALFGPIGIAVGGAVGAWLGARIGHDEGQLAVEANTEQSRRTEIIRVFSPSKIAQATYIQSLITLQFDEIRPNAVTELTSRLEQEKEAAENILGRLGADQREVEKDLTVRLAGYAAERKPFDDILIELETRARDIDLLGVRPEAGVGPDGGEA</sequence>
<dbReference type="PANTHER" id="PTHR43681:SF1">
    <property type="entry name" value="SARCALUMENIN"/>
    <property type="match status" value="1"/>
</dbReference>
<dbReference type="EMBL" id="JAGSOH010000045">
    <property type="protein sequence ID" value="MBR7827922.1"/>
    <property type="molecule type" value="Genomic_DNA"/>
</dbReference>
<keyword evidence="3" id="KW-1185">Reference proteome</keyword>
<reference evidence="2" key="1">
    <citation type="submission" date="2021-04" db="EMBL/GenBank/DDBJ databases">
        <title>Genome based classification of Actinospica acidithermotolerans sp. nov., an actinobacterium isolated from an Indonesian hot spring.</title>
        <authorList>
            <person name="Kusuma A.B."/>
            <person name="Putra K.E."/>
            <person name="Nafisah S."/>
            <person name="Loh J."/>
            <person name="Nouioui I."/>
            <person name="Goodfellow M."/>
        </authorList>
    </citation>
    <scope>NUCLEOTIDE SEQUENCE</scope>
    <source>
        <strain evidence="2">MGRD01-02</strain>
    </source>
</reference>
<dbReference type="InterPro" id="IPR045063">
    <property type="entry name" value="Dynamin_N"/>
</dbReference>
<proteinExistence type="predicted"/>
<evidence type="ECO:0000313" key="2">
    <source>
        <dbReference type="EMBL" id="MBR7827922.1"/>
    </source>
</evidence>
<organism evidence="2 3">
    <name type="scientific">Actinospica acidithermotolerans</name>
    <dbReference type="NCBI Taxonomy" id="2828514"/>
    <lineage>
        <taxon>Bacteria</taxon>
        <taxon>Bacillati</taxon>
        <taxon>Actinomycetota</taxon>
        <taxon>Actinomycetes</taxon>
        <taxon>Catenulisporales</taxon>
        <taxon>Actinospicaceae</taxon>
        <taxon>Actinospica</taxon>
    </lineage>
</organism>